<protein>
    <submittedName>
        <fullName evidence="2">Uncharacterized protein</fullName>
    </submittedName>
</protein>
<dbReference type="Proteomes" id="UP000410984">
    <property type="component" value="Unassembled WGS sequence"/>
</dbReference>
<proteinExistence type="predicted"/>
<reference evidence="2 3" key="1">
    <citation type="submission" date="2019-06" db="EMBL/GenBank/DDBJ databases">
        <authorList>
            <person name="Rodrigo-Torres L."/>
            <person name="Arahal R. D."/>
            <person name="Lucena T."/>
        </authorList>
    </citation>
    <scope>NUCLEOTIDE SEQUENCE [LARGE SCALE GENOMIC DNA]</scope>
    <source>
        <strain evidence="2 3">SB0023/3</strain>
    </source>
</reference>
<name>A0A509EB57_9HYPH</name>
<feature type="region of interest" description="Disordered" evidence="1">
    <location>
        <begin position="69"/>
        <end position="98"/>
    </location>
</feature>
<dbReference type="AlphaFoldDB" id="A0A509EB57"/>
<gene>
    <name evidence="2" type="ORF">MET9862_02049</name>
</gene>
<evidence type="ECO:0000256" key="1">
    <source>
        <dbReference type="SAM" id="MobiDB-lite"/>
    </source>
</evidence>
<evidence type="ECO:0000313" key="2">
    <source>
        <dbReference type="EMBL" id="VUD71467.1"/>
    </source>
</evidence>
<evidence type="ECO:0000313" key="3">
    <source>
        <dbReference type="Proteomes" id="UP000410984"/>
    </source>
</evidence>
<keyword evidence="3" id="KW-1185">Reference proteome</keyword>
<sequence>MRHLRPLSHTFATSAGFQGSVARFTIPTRRSLRWDRISASAEGISASFKRAFTASRECPRAHPVAARIADRDGRRQDRRDGWTIGDRACAGAGPEGSG</sequence>
<accession>A0A509EB57</accession>
<feature type="compositionally biased region" description="Basic and acidic residues" evidence="1">
    <location>
        <begin position="69"/>
        <end position="81"/>
    </location>
</feature>
<dbReference type="EMBL" id="CABFPH010000023">
    <property type="protein sequence ID" value="VUD71467.1"/>
    <property type="molecule type" value="Genomic_DNA"/>
</dbReference>
<organism evidence="2 3">
    <name type="scientific">Methylobacterium symbioticum</name>
    <dbReference type="NCBI Taxonomy" id="2584084"/>
    <lineage>
        <taxon>Bacteria</taxon>
        <taxon>Pseudomonadati</taxon>
        <taxon>Pseudomonadota</taxon>
        <taxon>Alphaproteobacteria</taxon>
        <taxon>Hyphomicrobiales</taxon>
        <taxon>Methylobacteriaceae</taxon>
        <taxon>Methylobacterium</taxon>
    </lineage>
</organism>